<dbReference type="GO" id="GO:0016787">
    <property type="term" value="F:hydrolase activity"/>
    <property type="evidence" value="ECO:0007669"/>
    <property type="project" value="UniProtKB-KW"/>
</dbReference>
<dbReference type="Pfam" id="PF00300">
    <property type="entry name" value="His_Phos_1"/>
    <property type="match status" value="1"/>
</dbReference>
<dbReference type="PANTHER" id="PTHR11931">
    <property type="entry name" value="PHOSPHOGLYCERATE MUTASE"/>
    <property type="match status" value="1"/>
</dbReference>
<dbReference type="PROSITE" id="PS00175">
    <property type="entry name" value="PG_MUTASE"/>
    <property type="match status" value="1"/>
</dbReference>
<comment type="similarity">
    <text evidence="1">Belongs to the phosphoglycerate mutase family. BPG-dependent PGAM subfamily.</text>
</comment>
<organism evidence="7 8">
    <name type="scientific">Corynebacterium gerontici</name>
    <dbReference type="NCBI Taxonomy" id="2079234"/>
    <lineage>
        <taxon>Bacteria</taxon>
        <taxon>Bacillati</taxon>
        <taxon>Actinomycetota</taxon>
        <taxon>Actinomycetes</taxon>
        <taxon>Mycobacteriales</taxon>
        <taxon>Corynebacteriaceae</taxon>
        <taxon>Corynebacterium</taxon>
    </lineage>
</organism>
<dbReference type="GO" id="GO:0004619">
    <property type="term" value="F:phosphoglycerate mutase activity"/>
    <property type="evidence" value="ECO:0007669"/>
    <property type="project" value="UniProtKB-EC"/>
</dbReference>
<dbReference type="OrthoDB" id="9781415at2"/>
<evidence type="ECO:0000313" key="7">
    <source>
        <dbReference type="EMBL" id="AZA11933.1"/>
    </source>
</evidence>
<evidence type="ECO:0000256" key="1">
    <source>
        <dbReference type="ARBA" id="ARBA00006717"/>
    </source>
</evidence>
<protein>
    <recommendedName>
        <fullName evidence="2">phosphoglycerate mutase (2,3-diphosphoglycerate-dependent)</fullName>
        <ecNumber evidence="2">5.4.2.11</ecNumber>
    </recommendedName>
</protein>
<feature type="binding site" evidence="6">
    <location>
        <begin position="9"/>
        <end position="16"/>
    </location>
    <ligand>
        <name>substrate</name>
    </ligand>
</feature>
<accession>A0A3G6J2J6</accession>
<evidence type="ECO:0000256" key="3">
    <source>
        <dbReference type="ARBA" id="ARBA00023152"/>
    </source>
</evidence>
<dbReference type="EMBL" id="CP033897">
    <property type="protein sequence ID" value="AZA11933.1"/>
    <property type="molecule type" value="Genomic_DNA"/>
</dbReference>
<sequence length="217" mass="24313">MSRRLLLLRHGQTEFNATRRMQGHLDTELSDVGVAQAQRAAENMAELHVGKIISSDLKRAHDTALVAAEKFGLPVTTDPRLRETDLGDWQGKTHTEVDEDFPGARARWRFDAHWAPPNAETRQQVALRAREVVDELLAEHQAWEDHAVLIVAHGGTISALSASLLGLAESKHPIFSNLGNTRWAQLVGRPVVEEVRQHTDTHMQWYLEGWNLSSSLS</sequence>
<dbReference type="AlphaFoldDB" id="A0A3G6J2J6"/>
<gene>
    <name evidence="7" type="primary">gpgP</name>
    <name evidence="7" type="ORF">CGERO_08180</name>
</gene>
<evidence type="ECO:0000256" key="6">
    <source>
        <dbReference type="PIRSR" id="PIRSR613078-2"/>
    </source>
</evidence>
<dbReference type="SUPFAM" id="SSF53254">
    <property type="entry name" value="Phosphoglycerate mutase-like"/>
    <property type="match status" value="1"/>
</dbReference>
<dbReference type="InterPro" id="IPR013078">
    <property type="entry name" value="His_Pase_superF_clade-1"/>
</dbReference>
<dbReference type="Gene3D" id="3.40.50.1240">
    <property type="entry name" value="Phosphoglycerate mutase-like"/>
    <property type="match status" value="1"/>
</dbReference>
<keyword evidence="4" id="KW-0413">Isomerase</keyword>
<dbReference type="InterPro" id="IPR005952">
    <property type="entry name" value="Phosphogly_mut1"/>
</dbReference>
<dbReference type="CDD" id="cd07067">
    <property type="entry name" value="HP_PGM_like"/>
    <property type="match status" value="1"/>
</dbReference>
<dbReference type="Proteomes" id="UP000271587">
    <property type="component" value="Chromosome"/>
</dbReference>
<evidence type="ECO:0000256" key="2">
    <source>
        <dbReference type="ARBA" id="ARBA00012028"/>
    </source>
</evidence>
<keyword evidence="7" id="KW-0378">Hydrolase</keyword>
<keyword evidence="8" id="KW-1185">Reference proteome</keyword>
<dbReference type="SMART" id="SM00855">
    <property type="entry name" value="PGAM"/>
    <property type="match status" value="1"/>
</dbReference>
<dbReference type="RefSeq" id="WP_123934905.1">
    <property type="nucleotide sequence ID" value="NZ_CP033897.1"/>
</dbReference>
<dbReference type="KEGG" id="cgk:CGERO_08180"/>
<feature type="active site" description="Tele-phosphohistidine intermediate" evidence="5">
    <location>
        <position position="10"/>
    </location>
</feature>
<feature type="binding site" evidence="6">
    <location>
        <position position="59"/>
    </location>
    <ligand>
        <name>substrate</name>
    </ligand>
</feature>
<evidence type="ECO:0000256" key="5">
    <source>
        <dbReference type="PIRSR" id="PIRSR613078-1"/>
    </source>
</evidence>
<evidence type="ECO:0000313" key="8">
    <source>
        <dbReference type="Proteomes" id="UP000271587"/>
    </source>
</evidence>
<reference evidence="7 8" key="1">
    <citation type="submission" date="2018-11" db="EMBL/GenBank/DDBJ databases">
        <authorList>
            <person name="Kleinhagauer T."/>
            <person name="Glaeser S.P."/>
            <person name="Spergser J."/>
            <person name="Ruckert C."/>
            <person name="Kaempfer P."/>
            <person name="Busse H.-J."/>
        </authorList>
    </citation>
    <scope>NUCLEOTIDE SEQUENCE [LARGE SCALE GENOMIC DNA]</scope>
    <source>
        <strain evidence="7 8">W8</strain>
    </source>
</reference>
<dbReference type="GO" id="GO:0006096">
    <property type="term" value="P:glycolytic process"/>
    <property type="evidence" value="ECO:0007669"/>
    <property type="project" value="UniProtKB-KW"/>
</dbReference>
<proteinExistence type="inferred from homology"/>
<feature type="active site" description="Proton donor/acceptor" evidence="5">
    <location>
        <position position="83"/>
    </location>
</feature>
<dbReference type="InterPro" id="IPR001345">
    <property type="entry name" value="PG/BPGM_mutase_AS"/>
</dbReference>
<evidence type="ECO:0000256" key="4">
    <source>
        <dbReference type="ARBA" id="ARBA00023235"/>
    </source>
</evidence>
<dbReference type="EC" id="5.4.2.11" evidence="2"/>
<keyword evidence="3" id="KW-0324">Glycolysis</keyword>
<name>A0A3G6J2J6_9CORY</name>
<dbReference type="InterPro" id="IPR029033">
    <property type="entry name" value="His_PPase_superfam"/>
</dbReference>